<keyword evidence="2" id="KW-1185">Reference proteome</keyword>
<gene>
    <name evidence="1" type="ORF">GCM10011506_35210</name>
</gene>
<name>A0ABQ1MTR4_9BACT</name>
<comment type="caution">
    <text evidence="1">The sequence shown here is derived from an EMBL/GenBank/DDBJ whole genome shotgun (WGS) entry which is preliminary data.</text>
</comment>
<evidence type="ECO:0008006" key="3">
    <source>
        <dbReference type="Google" id="ProtNLM"/>
    </source>
</evidence>
<sequence length="387" mass="45241">MANSDNYKNTIAQELSSFSNSEEFSYTSIFDKIYGYRYPNYTDDYAAFAQFKKEQSDIYFDRAINEYEQTLNQQLKNEIQDIALTDLNRRYDVLIRLGDRDSFEVVLKNAEDFLKGKDYLYDHGYQYEDGQVLFDLIQAYYNLQFQEDVVSFFNRAFNFAKKYAIENKKWEYLSGDPDESTALTIAQAITWLKKDDREKFASVVFDIYTFCSHDERGYEVNQASGYIALLLTIFDSKIDINILNHAINITGEYYQDNTFVHQTLYSKWILANDSKGAFSYLQSEENRRGFIFAIIALADLNDKETLPFLEKMLKEEKNPVIIEVLNEAIERLNTQITIPETENRMIWLNGNLTPTQRALGAESDNIFVKRAQERTGLDDIVYETDDD</sequence>
<dbReference type="Proteomes" id="UP000636010">
    <property type="component" value="Unassembled WGS sequence"/>
</dbReference>
<dbReference type="RefSeq" id="WP_188466016.1">
    <property type="nucleotide sequence ID" value="NZ_BAABHU010000012.1"/>
</dbReference>
<reference evidence="2" key="1">
    <citation type="journal article" date="2019" name="Int. J. Syst. Evol. Microbiol.">
        <title>The Global Catalogue of Microorganisms (GCM) 10K type strain sequencing project: providing services to taxonomists for standard genome sequencing and annotation.</title>
        <authorList>
            <consortium name="The Broad Institute Genomics Platform"/>
            <consortium name="The Broad Institute Genome Sequencing Center for Infectious Disease"/>
            <person name="Wu L."/>
            <person name="Ma J."/>
        </authorList>
    </citation>
    <scope>NUCLEOTIDE SEQUENCE [LARGE SCALE GENOMIC DNA]</scope>
    <source>
        <strain evidence="2">CGMCC 1.10832</strain>
    </source>
</reference>
<organism evidence="1 2">
    <name type="scientific">Marivirga lumbricoides</name>
    <dbReference type="NCBI Taxonomy" id="1046115"/>
    <lineage>
        <taxon>Bacteria</taxon>
        <taxon>Pseudomonadati</taxon>
        <taxon>Bacteroidota</taxon>
        <taxon>Cytophagia</taxon>
        <taxon>Cytophagales</taxon>
        <taxon>Marivirgaceae</taxon>
        <taxon>Marivirga</taxon>
    </lineage>
</organism>
<evidence type="ECO:0000313" key="2">
    <source>
        <dbReference type="Proteomes" id="UP000636010"/>
    </source>
</evidence>
<protein>
    <recommendedName>
        <fullName evidence="3">HEAT repeat domain-containing protein</fullName>
    </recommendedName>
</protein>
<proteinExistence type="predicted"/>
<dbReference type="EMBL" id="BMEC01000012">
    <property type="protein sequence ID" value="GGC46564.1"/>
    <property type="molecule type" value="Genomic_DNA"/>
</dbReference>
<evidence type="ECO:0000313" key="1">
    <source>
        <dbReference type="EMBL" id="GGC46564.1"/>
    </source>
</evidence>
<accession>A0ABQ1MTR4</accession>